<keyword evidence="1" id="KW-0812">Transmembrane</keyword>
<gene>
    <name evidence="2" type="ORF">Sya03_31110</name>
</gene>
<evidence type="ECO:0008006" key="4">
    <source>
        <dbReference type="Google" id="ProtNLM"/>
    </source>
</evidence>
<keyword evidence="3" id="KW-1185">Reference proteome</keyword>
<accession>A0A8J3Y9D3</accession>
<evidence type="ECO:0000313" key="2">
    <source>
        <dbReference type="EMBL" id="GIJ03759.1"/>
    </source>
</evidence>
<evidence type="ECO:0000313" key="3">
    <source>
        <dbReference type="Proteomes" id="UP000652013"/>
    </source>
</evidence>
<dbReference type="Pfam" id="PF19744">
    <property type="entry name" value="DUF6232"/>
    <property type="match status" value="1"/>
</dbReference>
<dbReference type="Proteomes" id="UP000652013">
    <property type="component" value="Unassembled WGS sequence"/>
</dbReference>
<dbReference type="RefSeq" id="WP_203939030.1">
    <property type="nucleotide sequence ID" value="NZ_BAAAGJ010000002.1"/>
</dbReference>
<dbReference type="EMBL" id="BOOY01000025">
    <property type="protein sequence ID" value="GIJ03759.1"/>
    <property type="molecule type" value="Genomic_DNA"/>
</dbReference>
<keyword evidence="1" id="KW-1133">Transmembrane helix</keyword>
<reference evidence="2" key="1">
    <citation type="submission" date="2021-01" db="EMBL/GenBank/DDBJ databases">
        <title>Whole genome shotgun sequence of Spirilliplanes yamanashiensis NBRC 15828.</title>
        <authorList>
            <person name="Komaki H."/>
            <person name="Tamura T."/>
        </authorList>
    </citation>
    <scope>NUCLEOTIDE SEQUENCE</scope>
    <source>
        <strain evidence="2">NBRC 15828</strain>
    </source>
</reference>
<protein>
    <recommendedName>
        <fullName evidence="4">Transmembrane protein</fullName>
    </recommendedName>
</protein>
<keyword evidence="1" id="KW-0472">Membrane</keyword>
<comment type="caution">
    <text evidence="2">The sequence shown here is derived from an EMBL/GenBank/DDBJ whole genome shotgun (WGS) entry which is preliminary data.</text>
</comment>
<dbReference type="AlphaFoldDB" id="A0A8J3Y9D3"/>
<name>A0A8J3Y9D3_9ACTN</name>
<proteinExistence type="predicted"/>
<dbReference type="InterPro" id="IPR045629">
    <property type="entry name" value="DUF6232"/>
</dbReference>
<feature type="transmembrane region" description="Helical" evidence="1">
    <location>
        <begin position="71"/>
        <end position="90"/>
    </location>
</feature>
<sequence>MTTYYRSRDVLITDEVFIVRGPAPARLHRIADLTSVGMVRATTPGFAGGPTVALGTGAAAAASWPVIGSTVALSAGMALAVGVGVTAAALRRRRGPSWELHATVRGIDVVLYTNPDGQTFRQVTRALVRALEAAAPTPPPFELAGH</sequence>
<organism evidence="2 3">
    <name type="scientific">Spirilliplanes yamanashiensis</name>
    <dbReference type="NCBI Taxonomy" id="42233"/>
    <lineage>
        <taxon>Bacteria</taxon>
        <taxon>Bacillati</taxon>
        <taxon>Actinomycetota</taxon>
        <taxon>Actinomycetes</taxon>
        <taxon>Micromonosporales</taxon>
        <taxon>Micromonosporaceae</taxon>
        <taxon>Spirilliplanes</taxon>
    </lineage>
</organism>
<evidence type="ECO:0000256" key="1">
    <source>
        <dbReference type="SAM" id="Phobius"/>
    </source>
</evidence>